<evidence type="ECO:0000256" key="2">
    <source>
        <dbReference type="ARBA" id="ARBA00022679"/>
    </source>
</evidence>
<keyword evidence="5" id="KW-1185">Reference proteome</keyword>
<dbReference type="InterPro" id="IPR029426">
    <property type="entry name" value="FAM86_N"/>
</dbReference>
<dbReference type="Proteomes" id="UP001314263">
    <property type="component" value="Unassembled WGS sequence"/>
</dbReference>
<sequence length="336" mass="37735">MYSELCIEDRFLLRFWQCERPSELVKLAKVQFKHEPSFNFQEAIRKCLDHPLTKQFPPGTAYLRKLLKEVVLLAESEGSEVTEDIATPYSETLLQPEQDEGWTYKSFCYGDPHVFSQHFWRGRGNSPCPGVQGGSITLRLAQNLFEGSTGCHEWEAGFFLAEYLLNHPDLVKGKRVLELGCGAGLLGVILQRLGVGSACLTDGDDQTLRNCLHNLHINGAEGPAIQVKHMQWEDCHAEPCDILLGADILYDPEPFPVLVPLIGEFVRAGAEIYICTKIRQGATFAAFHQLVQDTGLRAENITCRSRDSLPVQFLECLPLQHQHQELVMHRVCCSAA</sequence>
<accession>A0AAV1I283</accession>
<comment type="caution">
    <text evidence="4">The sequence shown here is derived from an EMBL/GenBank/DDBJ whole genome shotgun (WGS) entry which is preliminary data.</text>
</comment>
<feature type="domain" description="FAM86 N-terminal" evidence="3">
    <location>
        <begin position="40"/>
        <end position="91"/>
    </location>
</feature>
<comment type="similarity">
    <text evidence="1">Belongs to the class I-like SAM-binding methyltransferase superfamily. EEF2KMT family.</text>
</comment>
<dbReference type="Pfam" id="PF10294">
    <property type="entry name" value="Methyltransf_16"/>
    <property type="match status" value="1"/>
</dbReference>
<name>A0AAV1I283_9CHLO</name>
<dbReference type="InterPro" id="IPR019410">
    <property type="entry name" value="Methyltransf_16"/>
</dbReference>
<evidence type="ECO:0000313" key="4">
    <source>
        <dbReference type="EMBL" id="CAK0764437.1"/>
    </source>
</evidence>
<evidence type="ECO:0000313" key="5">
    <source>
        <dbReference type="Proteomes" id="UP001314263"/>
    </source>
</evidence>
<dbReference type="PANTHER" id="PTHR14614">
    <property type="entry name" value="HEPATOCELLULAR CARCINOMA-ASSOCIATED ANTIGEN"/>
    <property type="match status" value="1"/>
</dbReference>
<proteinExistence type="inferred from homology"/>
<keyword evidence="2" id="KW-0808">Transferase</keyword>
<dbReference type="PANTHER" id="PTHR14614:SF130">
    <property type="entry name" value="PROTEIN-LYSINE N-METHYLTRANSFERASE EEF2KMT"/>
    <property type="match status" value="1"/>
</dbReference>
<organism evidence="4 5">
    <name type="scientific">Coccomyxa viridis</name>
    <dbReference type="NCBI Taxonomy" id="1274662"/>
    <lineage>
        <taxon>Eukaryota</taxon>
        <taxon>Viridiplantae</taxon>
        <taxon>Chlorophyta</taxon>
        <taxon>core chlorophytes</taxon>
        <taxon>Trebouxiophyceae</taxon>
        <taxon>Trebouxiophyceae incertae sedis</taxon>
        <taxon>Coccomyxaceae</taxon>
        <taxon>Coccomyxa</taxon>
    </lineage>
</organism>
<dbReference type="CDD" id="cd02440">
    <property type="entry name" value="AdoMet_MTases"/>
    <property type="match status" value="1"/>
</dbReference>
<dbReference type="InterPro" id="IPR029063">
    <property type="entry name" value="SAM-dependent_MTases_sf"/>
</dbReference>
<evidence type="ECO:0000259" key="3">
    <source>
        <dbReference type="Pfam" id="PF14904"/>
    </source>
</evidence>
<reference evidence="4 5" key="1">
    <citation type="submission" date="2023-10" db="EMBL/GenBank/DDBJ databases">
        <authorList>
            <person name="Maclean D."/>
            <person name="Macfadyen A."/>
        </authorList>
    </citation>
    <scope>NUCLEOTIDE SEQUENCE [LARGE SCALE GENOMIC DNA]</scope>
</reference>
<dbReference type="EMBL" id="CAUYUE010000004">
    <property type="protein sequence ID" value="CAK0764437.1"/>
    <property type="molecule type" value="Genomic_DNA"/>
</dbReference>
<gene>
    <name evidence="4" type="ORF">CVIRNUC_003158</name>
</gene>
<dbReference type="AlphaFoldDB" id="A0AAV1I283"/>
<dbReference type="Pfam" id="PF14904">
    <property type="entry name" value="FAM86"/>
    <property type="match status" value="1"/>
</dbReference>
<dbReference type="Gene3D" id="3.40.50.150">
    <property type="entry name" value="Vaccinia Virus protein VP39"/>
    <property type="match status" value="1"/>
</dbReference>
<protein>
    <recommendedName>
        <fullName evidence="3">FAM86 N-terminal domain-containing protein</fullName>
    </recommendedName>
</protein>
<evidence type="ECO:0000256" key="1">
    <source>
        <dbReference type="ARBA" id="ARBA00005511"/>
    </source>
</evidence>
<dbReference type="SUPFAM" id="SSF53335">
    <property type="entry name" value="S-adenosyl-L-methionine-dependent methyltransferases"/>
    <property type="match status" value="1"/>
</dbReference>